<evidence type="ECO:0000313" key="4">
    <source>
        <dbReference type="Proteomes" id="UP000692954"/>
    </source>
</evidence>
<name>A0A8S1RHP9_9CILI</name>
<proteinExistence type="predicted"/>
<reference evidence="3" key="1">
    <citation type="submission" date="2021-01" db="EMBL/GenBank/DDBJ databases">
        <authorList>
            <consortium name="Genoscope - CEA"/>
            <person name="William W."/>
        </authorList>
    </citation>
    <scope>NUCLEOTIDE SEQUENCE</scope>
</reference>
<feature type="domain" description="Protein kinase" evidence="2">
    <location>
        <begin position="68"/>
        <end position="133"/>
    </location>
</feature>
<dbReference type="InterPro" id="IPR017441">
    <property type="entry name" value="Protein_kinase_ATP_BS"/>
</dbReference>
<keyword evidence="4" id="KW-1185">Reference proteome</keyword>
<evidence type="ECO:0000259" key="2">
    <source>
        <dbReference type="PROSITE" id="PS50011"/>
    </source>
</evidence>
<evidence type="ECO:0000256" key="1">
    <source>
        <dbReference type="PROSITE-ProRule" id="PRU10141"/>
    </source>
</evidence>
<dbReference type="InterPro" id="IPR000719">
    <property type="entry name" value="Prot_kinase_dom"/>
</dbReference>
<feature type="binding site" evidence="1">
    <location>
        <position position="97"/>
    </location>
    <ligand>
        <name>ATP</name>
        <dbReference type="ChEBI" id="CHEBI:30616"/>
    </ligand>
</feature>
<gene>
    <name evidence="3" type="ORF">PSON_ATCC_30995.1.T1660101</name>
</gene>
<evidence type="ECO:0000313" key="3">
    <source>
        <dbReference type="EMBL" id="CAD8126325.1"/>
    </source>
</evidence>
<dbReference type="GO" id="GO:0005524">
    <property type="term" value="F:ATP binding"/>
    <property type="evidence" value="ECO:0007669"/>
    <property type="project" value="UniProtKB-UniRule"/>
</dbReference>
<dbReference type="GO" id="GO:0004672">
    <property type="term" value="F:protein kinase activity"/>
    <property type="evidence" value="ECO:0007669"/>
    <property type="project" value="InterPro"/>
</dbReference>
<dbReference type="EMBL" id="CAJJDN010000166">
    <property type="protein sequence ID" value="CAD8126325.1"/>
    <property type="molecule type" value="Genomic_DNA"/>
</dbReference>
<comment type="caution">
    <text evidence="3">The sequence shown here is derived from an EMBL/GenBank/DDBJ whole genome shotgun (WGS) entry which is preliminary data.</text>
</comment>
<keyword evidence="1" id="KW-0067">ATP-binding</keyword>
<dbReference type="PROSITE" id="PS00107">
    <property type="entry name" value="PROTEIN_KINASE_ATP"/>
    <property type="match status" value="1"/>
</dbReference>
<dbReference type="Proteomes" id="UP000692954">
    <property type="component" value="Unassembled WGS sequence"/>
</dbReference>
<dbReference type="PROSITE" id="PS50011">
    <property type="entry name" value="PROTEIN_KINASE_DOM"/>
    <property type="match status" value="1"/>
</dbReference>
<sequence>MNKFQVNCKQIYSFNNCYNFLLDSKSEKLIENLQQEEQKIREILKNEEQSENWKQMNMYWNNNPEEEFEFLEIIGEGAYANVYKGRNKENGQIVAIKIIAMVDEVENFSIGNKDFESKICLTRMVSILTQSLF</sequence>
<accession>A0A8S1RHP9</accession>
<organism evidence="3 4">
    <name type="scientific">Paramecium sonneborni</name>
    <dbReference type="NCBI Taxonomy" id="65129"/>
    <lineage>
        <taxon>Eukaryota</taxon>
        <taxon>Sar</taxon>
        <taxon>Alveolata</taxon>
        <taxon>Ciliophora</taxon>
        <taxon>Intramacronucleata</taxon>
        <taxon>Oligohymenophorea</taxon>
        <taxon>Peniculida</taxon>
        <taxon>Parameciidae</taxon>
        <taxon>Paramecium</taxon>
    </lineage>
</organism>
<protein>
    <recommendedName>
        <fullName evidence="2">Protein kinase domain-containing protein</fullName>
    </recommendedName>
</protein>
<dbReference type="AlphaFoldDB" id="A0A8S1RHP9"/>
<keyword evidence="1" id="KW-0547">Nucleotide-binding</keyword>